<dbReference type="RefSeq" id="WP_128465573.1">
    <property type="nucleotide sequence ID" value="NZ_CP035108.1"/>
</dbReference>
<gene>
    <name evidence="1" type="ORF">EP073_02395</name>
</gene>
<evidence type="ECO:0000313" key="1">
    <source>
        <dbReference type="EMBL" id="QAR32286.1"/>
    </source>
</evidence>
<organism evidence="1 2">
    <name type="scientific">Geovibrio thiophilus</name>
    <dbReference type="NCBI Taxonomy" id="139438"/>
    <lineage>
        <taxon>Bacteria</taxon>
        <taxon>Pseudomonadati</taxon>
        <taxon>Deferribacterota</taxon>
        <taxon>Deferribacteres</taxon>
        <taxon>Deferribacterales</taxon>
        <taxon>Geovibrionaceae</taxon>
        <taxon>Geovibrio</taxon>
    </lineage>
</organism>
<dbReference type="Gene3D" id="1.10.30.50">
    <property type="match status" value="1"/>
</dbReference>
<keyword evidence="2" id="KW-1185">Reference proteome</keyword>
<accession>A0A3R5UWL6</accession>
<evidence type="ECO:0000313" key="2">
    <source>
        <dbReference type="Proteomes" id="UP000287502"/>
    </source>
</evidence>
<sequence>MIPVTLQPEPEDFNKEVRQKGLKWLEEKGIDPASAPTEASELPNYWRHSNKQLWEAYSGICAYLAIYFEWGTGASSTDHFIAKSENAGQAYEWSNYRLSCLGSNRNKHKFDDVLDPIGLHPDTFFINFVSGEIYPNPSLNPDELALAYKTIKRLKLDSAENNKMRAERYGTYVSGDCSLNFLLSKSPFVYAEIVRQRLTI</sequence>
<reference evidence="1 2" key="1">
    <citation type="submission" date="2019-01" db="EMBL/GenBank/DDBJ databases">
        <title>Geovibrio thiophilus DSM 11263, complete genome.</title>
        <authorList>
            <person name="Spring S."/>
            <person name="Bunk B."/>
            <person name="Sproer C."/>
        </authorList>
    </citation>
    <scope>NUCLEOTIDE SEQUENCE [LARGE SCALE GENOMIC DNA]</scope>
    <source>
        <strain evidence="1 2">DSM 11263</strain>
    </source>
</reference>
<protein>
    <recommendedName>
        <fullName evidence="3">TIGR02646 family protein</fullName>
    </recommendedName>
</protein>
<dbReference type="Proteomes" id="UP000287502">
    <property type="component" value="Chromosome"/>
</dbReference>
<name>A0A3R5UWL6_9BACT</name>
<evidence type="ECO:0008006" key="3">
    <source>
        <dbReference type="Google" id="ProtNLM"/>
    </source>
</evidence>
<dbReference type="EMBL" id="CP035108">
    <property type="protein sequence ID" value="QAR32286.1"/>
    <property type="molecule type" value="Genomic_DNA"/>
</dbReference>
<dbReference type="AlphaFoldDB" id="A0A3R5UWL6"/>
<proteinExistence type="predicted"/>
<dbReference type="KEGG" id="gtl:EP073_02395"/>
<dbReference type="OrthoDB" id="9797348at2"/>